<accession>A0ABZ0VD30</accession>
<keyword evidence="5" id="KW-0449">Lipoprotein</keyword>
<evidence type="ECO:0000256" key="5">
    <source>
        <dbReference type="ARBA" id="ARBA00023288"/>
    </source>
</evidence>
<keyword evidence="1" id="KW-1003">Cell membrane</keyword>
<keyword evidence="3" id="KW-0472">Membrane</keyword>
<organism evidence="6 7">
    <name type="scientific">Microbacterium invictum</name>
    <dbReference type="NCBI Taxonomy" id="515415"/>
    <lineage>
        <taxon>Bacteria</taxon>
        <taxon>Bacillati</taxon>
        <taxon>Actinomycetota</taxon>
        <taxon>Actinomycetes</taxon>
        <taxon>Micrococcales</taxon>
        <taxon>Microbacteriaceae</taxon>
        <taxon>Microbacterium</taxon>
    </lineage>
</organism>
<keyword evidence="4" id="KW-0564">Palmitate</keyword>
<dbReference type="Pfam" id="PF01547">
    <property type="entry name" value="SBP_bac_1"/>
    <property type="match status" value="1"/>
</dbReference>
<reference evidence="6 7" key="1">
    <citation type="submission" date="2023-06" db="EMBL/GenBank/DDBJ databases">
        <title>Rock-solubilizing bacteria, Microbacterium invictum, promotes re-establishment of vegetation in rocky wasteland by accelerating rock bio-weathering and reshaping soil bacterial community.</title>
        <authorList>
            <person name="Liu C."/>
        </authorList>
    </citation>
    <scope>NUCLEOTIDE SEQUENCE [LARGE SCALE GENOMIC DNA]</scope>
    <source>
        <strain evidence="6 7">X-18</strain>
    </source>
</reference>
<keyword evidence="7" id="KW-1185">Reference proteome</keyword>
<dbReference type="PANTHER" id="PTHR43649:SF33">
    <property type="entry name" value="POLYGALACTURONAN_RHAMNOGALACTURONAN-BINDING PROTEIN YTCQ"/>
    <property type="match status" value="1"/>
</dbReference>
<dbReference type="SUPFAM" id="SSF53850">
    <property type="entry name" value="Periplasmic binding protein-like II"/>
    <property type="match status" value="1"/>
</dbReference>
<evidence type="ECO:0000256" key="4">
    <source>
        <dbReference type="ARBA" id="ARBA00023139"/>
    </source>
</evidence>
<evidence type="ECO:0000313" key="6">
    <source>
        <dbReference type="EMBL" id="WQB70712.1"/>
    </source>
</evidence>
<dbReference type="InterPro" id="IPR050490">
    <property type="entry name" value="Bact_solute-bd_prot1"/>
</dbReference>
<evidence type="ECO:0000256" key="2">
    <source>
        <dbReference type="ARBA" id="ARBA00022729"/>
    </source>
</evidence>
<sequence length="516" mass="55241">MTTMDILETFTIPFVPERLSLLLNGGDSSELATRQCRTEIAKALYYLLGLSYADIRIPTVRAFSPEPGGCHTNEGDDHMATRKAMVGLVAVAATTLLLTSCSSGSGEESESGEVAGDITFLTNRTDLETDGTWEAYVEEFQQVYPDVNVTVEAITNYADDVRTRMSSPNGYGDVLLIPQVPADQFADFFEPLGDVGELEETYRFLPPASYDGVAYGIALGGNANGVLYNTEVFEAAGVTELPTTEEEYLDALRAVSENTDAIPYYTNYKDGWPLGGQWTANVGALTGNPDAQNEMANDPEPWVEGTDIYAIDSLLYDIVAEGLSEPDPLTTNWEQSKTDLASGEIASMVLGSWAISQFQTAAADAGASEDAIGFMAFPATAENGTQYATIGGDYNLAINKNSPNKAAARAWLDWLVEESGFTDSQGMISAVIEDPLPSNLSALADGGVELIEAAPAPAGQEGLLSNVADTSQVDIWGNLYRQQLVDVARGQAEGDKESFFADLNARWGEAVEELAG</sequence>
<proteinExistence type="predicted"/>
<dbReference type="PANTHER" id="PTHR43649">
    <property type="entry name" value="ARABINOSE-BINDING PROTEIN-RELATED"/>
    <property type="match status" value="1"/>
</dbReference>
<dbReference type="EMBL" id="CP139779">
    <property type="protein sequence ID" value="WQB70712.1"/>
    <property type="molecule type" value="Genomic_DNA"/>
</dbReference>
<dbReference type="InterPro" id="IPR006059">
    <property type="entry name" value="SBP"/>
</dbReference>
<evidence type="ECO:0000256" key="1">
    <source>
        <dbReference type="ARBA" id="ARBA00022475"/>
    </source>
</evidence>
<gene>
    <name evidence="6" type="ORF">T9R20_01785</name>
</gene>
<protein>
    <submittedName>
        <fullName evidence="6">ABC transporter substrate-binding protein</fullName>
    </submittedName>
</protein>
<evidence type="ECO:0000313" key="7">
    <source>
        <dbReference type="Proteomes" id="UP001324533"/>
    </source>
</evidence>
<dbReference type="Proteomes" id="UP001324533">
    <property type="component" value="Chromosome"/>
</dbReference>
<keyword evidence="2" id="KW-0732">Signal</keyword>
<dbReference type="RefSeq" id="WP_322410849.1">
    <property type="nucleotide sequence ID" value="NZ_CP139779.1"/>
</dbReference>
<name>A0ABZ0VD30_9MICO</name>
<evidence type="ECO:0000256" key="3">
    <source>
        <dbReference type="ARBA" id="ARBA00023136"/>
    </source>
</evidence>
<dbReference type="Gene3D" id="3.40.190.10">
    <property type="entry name" value="Periplasmic binding protein-like II"/>
    <property type="match status" value="2"/>
</dbReference>